<dbReference type="InterPro" id="IPR035069">
    <property type="entry name" value="TTHA1013/TTHA0281-like"/>
</dbReference>
<dbReference type="SUPFAM" id="SSF143100">
    <property type="entry name" value="TTHA1013/TTHA0281-like"/>
    <property type="match status" value="1"/>
</dbReference>
<name>A0ABT7BEH1_9CYAN</name>
<dbReference type="EMBL" id="JAQPOK010000012">
    <property type="protein sequence ID" value="MDJ1177564.1"/>
    <property type="molecule type" value="Genomic_DNA"/>
</dbReference>
<dbReference type="Pfam" id="PF15919">
    <property type="entry name" value="HicB_lk_antitox"/>
    <property type="match status" value="1"/>
</dbReference>
<feature type="domain" description="HicB-like antitoxin of toxin-antitoxin system" evidence="1">
    <location>
        <begin position="19"/>
        <end position="77"/>
    </location>
</feature>
<accession>A0ABT7BEH1</accession>
<dbReference type="InterPro" id="IPR031807">
    <property type="entry name" value="HicB-like"/>
</dbReference>
<dbReference type="RefSeq" id="WP_283760894.1">
    <property type="nucleotide sequence ID" value="NZ_JAQPOK010000012.1"/>
</dbReference>
<proteinExistence type="predicted"/>
<dbReference type="Proteomes" id="UP001231370">
    <property type="component" value="Unassembled WGS sequence"/>
</dbReference>
<dbReference type="Gene3D" id="3.30.160.250">
    <property type="match status" value="1"/>
</dbReference>
<evidence type="ECO:0000259" key="1">
    <source>
        <dbReference type="Pfam" id="PF15919"/>
    </source>
</evidence>
<dbReference type="PANTHER" id="PTHR34504:SF2">
    <property type="entry name" value="UPF0150 PROTEIN SSL0259"/>
    <property type="match status" value="1"/>
</dbReference>
<comment type="caution">
    <text evidence="2">The sequence shown here is derived from an EMBL/GenBank/DDBJ whole genome shotgun (WGS) entry which is preliminary data.</text>
</comment>
<evidence type="ECO:0000313" key="3">
    <source>
        <dbReference type="Proteomes" id="UP001231370"/>
    </source>
</evidence>
<keyword evidence="3" id="KW-1185">Reference proteome</keyword>
<dbReference type="InterPro" id="IPR051404">
    <property type="entry name" value="TA_system_antitoxin"/>
</dbReference>
<dbReference type="PANTHER" id="PTHR34504">
    <property type="entry name" value="ANTITOXIN HICB"/>
    <property type="match status" value="1"/>
</dbReference>
<reference evidence="2 3" key="1">
    <citation type="submission" date="2023-01" db="EMBL/GenBank/DDBJ databases">
        <title>Novel diversity within Roseofilum (Cyanobacteria; Desertifilaceae) from marine benthic mats with descriptions of four novel species.</title>
        <authorList>
            <person name="Wang Y."/>
            <person name="Berthold D.E."/>
            <person name="Hu J."/>
            <person name="Lefler F.W."/>
            <person name="Laughinghouse H.D. IV."/>
        </authorList>
    </citation>
    <scope>NUCLEOTIDE SEQUENCE [LARGE SCALE GENOMIC DNA]</scope>
    <source>
        <strain evidence="2 3">BLCC-M91</strain>
    </source>
</reference>
<sequence length="77" mass="8459">MMKIKIKPQTLQDYLNLSYPITLYPEVEGGYTVAIADLPGCISQGDTLEEAVANIQDAKTAWLETAWECGDDIPLPS</sequence>
<gene>
    <name evidence="2" type="ORF">PJF56_01680</name>
</gene>
<evidence type="ECO:0000313" key="2">
    <source>
        <dbReference type="EMBL" id="MDJ1177564.1"/>
    </source>
</evidence>
<protein>
    <submittedName>
        <fullName evidence="2">Type II toxin-antitoxin system HicB family antitoxin</fullName>
    </submittedName>
</protein>
<organism evidence="2 3">
    <name type="scientific">Roseofilum halophilum BLCC-M91</name>
    <dbReference type="NCBI Taxonomy" id="3022259"/>
    <lineage>
        <taxon>Bacteria</taxon>
        <taxon>Bacillati</taxon>
        <taxon>Cyanobacteriota</taxon>
        <taxon>Cyanophyceae</taxon>
        <taxon>Desertifilales</taxon>
        <taxon>Desertifilaceae</taxon>
        <taxon>Roseofilum</taxon>
        <taxon>Roseofilum halophilum</taxon>
    </lineage>
</organism>